<keyword evidence="4" id="KW-1185">Reference proteome</keyword>
<feature type="transmembrane region" description="Helical" evidence="2">
    <location>
        <begin position="7"/>
        <end position="27"/>
    </location>
</feature>
<proteinExistence type="predicted"/>
<keyword evidence="2" id="KW-0812">Transmembrane</keyword>
<evidence type="ECO:0000256" key="1">
    <source>
        <dbReference type="SAM" id="MobiDB-lite"/>
    </source>
</evidence>
<gene>
    <name evidence="3" type="ORF">SAMN06265222_111107</name>
</gene>
<evidence type="ECO:0000256" key="2">
    <source>
        <dbReference type="SAM" id="Phobius"/>
    </source>
</evidence>
<evidence type="ECO:0000313" key="4">
    <source>
        <dbReference type="Proteomes" id="UP001158067"/>
    </source>
</evidence>
<dbReference type="Proteomes" id="UP001158067">
    <property type="component" value="Unassembled WGS sequence"/>
</dbReference>
<accession>A0ABY1QDZ0</accession>
<feature type="transmembrane region" description="Helical" evidence="2">
    <location>
        <begin position="47"/>
        <end position="74"/>
    </location>
</feature>
<dbReference type="EMBL" id="FXUG01000011">
    <property type="protein sequence ID" value="SMP68737.1"/>
    <property type="molecule type" value="Genomic_DNA"/>
</dbReference>
<dbReference type="InterPro" id="IPR005133">
    <property type="entry name" value="PhaG_MnhG_YufB"/>
</dbReference>
<dbReference type="PANTHER" id="PTHR34703">
    <property type="entry name" value="ANTIPORTER SUBUNIT MNHG2-RELATED"/>
    <property type="match status" value="1"/>
</dbReference>
<feature type="region of interest" description="Disordered" evidence="1">
    <location>
        <begin position="98"/>
        <end position="136"/>
    </location>
</feature>
<organism evidence="3 4">
    <name type="scientific">Neorhodopirellula lusitana</name>
    <dbReference type="NCBI Taxonomy" id="445327"/>
    <lineage>
        <taxon>Bacteria</taxon>
        <taxon>Pseudomonadati</taxon>
        <taxon>Planctomycetota</taxon>
        <taxon>Planctomycetia</taxon>
        <taxon>Pirellulales</taxon>
        <taxon>Pirellulaceae</taxon>
        <taxon>Neorhodopirellula</taxon>
    </lineage>
</organism>
<dbReference type="NCBIfam" id="TIGR01300">
    <property type="entry name" value="CPA3_mnhG_phaG"/>
    <property type="match status" value="1"/>
</dbReference>
<name>A0ABY1QDZ0_9BACT</name>
<protein>
    <submittedName>
        <fullName evidence="3">Multisubunit sodium/proton antiporter, MrpG subunit</fullName>
    </submittedName>
</protein>
<dbReference type="RefSeq" id="WP_283434073.1">
    <property type="nucleotide sequence ID" value="NZ_FXUG01000011.1"/>
</dbReference>
<reference evidence="3 4" key="1">
    <citation type="submission" date="2017-05" db="EMBL/GenBank/DDBJ databases">
        <authorList>
            <person name="Varghese N."/>
            <person name="Submissions S."/>
        </authorList>
    </citation>
    <scope>NUCLEOTIDE SEQUENCE [LARGE SCALE GENOMIC DNA]</scope>
    <source>
        <strain evidence="3 4">DSM 25457</strain>
    </source>
</reference>
<keyword evidence="2" id="KW-1133">Transmembrane helix</keyword>
<dbReference type="Pfam" id="PF03334">
    <property type="entry name" value="PhaG_MnhG_YufB"/>
    <property type="match status" value="1"/>
</dbReference>
<feature type="compositionally biased region" description="Acidic residues" evidence="1">
    <location>
        <begin position="98"/>
        <end position="107"/>
    </location>
</feature>
<dbReference type="PANTHER" id="PTHR34703:SF1">
    <property type="entry name" value="ANTIPORTER SUBUNIT MNHG2-RELATED"/>
    <property type="match status" value="1"/>
</dbReference>
<evidence type="ECO:0000313" key="3">
    <source>
        <dbReference type="EMBL" id="SMP68737.1"/>
    </source>
</evidence>
<comment type="caution">
    <text evidence="3">The sequence shown here is derived from an EMBL/GenBank/DDBJ whole genome shotgun (WGS) entry which is preliminary data.</text>
</comment>
<sequence>MIALEICCWGFLVAGSVFSIIGGIGLVRLPEFYSRMHGGGITDTMGAGLIVIGLMLLAGPTLATVKLFAILFFLTITSPSSCHALARSALAHGLEPELDVPSEDFNEPEARDNSRLGSDADSDGNAGPSNEGAART</sequence>
<keyword evidence="2" id="KW-0472">Membrane</keyword>